<reference evidence="2" key="1">
    <citation type="submission" date="2021-04" db="EMBL/GenBank/DDBJ databases">
        <title>Oceanospirillales bacteria with DddD are important DMSP degraders in coastal seawater.</title>
        <authorList>
            <person name="Liu J."/>
        </authorList>
    </citation>
    <scope>NUCLEOTIDE SEQUENCE</scope>
    <source>
        <strain evidence="2">D13-4</strain>
    </source>
</reference>
<evidence type="ECO:0000256" key="1">
    <source>
        <dbReference type="SAM" id="SignalP"/>
    </source>
</evidence>
<dbReference type="RefSeq" id="WP_255839332.1">
    <property type="nucleotide sequence ID" value="NZ_CP073346.1"/>
</dbReference>
<sequence length="106" mass="12685">MNVKNLLGFCLLFAMAGGWLSPVSADHRHTHEHEKWKDEFWDGPCRVKREYDHGDYKEEVKCPDGHGAYWRPGRWKDQYWEHGCRVKIDAKHDEFKKEVKCDHDDD</sequence>
<gene>
    <name evidence="2" type="ORF">KDW96_05005</name>
</gene>
<name>A0ABY5HA01_9PSED</name>
<dbReference type="EMBL" id="CP073346">
    <property type="protein sequence ID" value="UTW08677.1"/>
    <property type="molecule type" value="Genomic_DNA"/>
</dbReference>
<evidence type="ECO:0000313" key="3">
    <source>
        <dbReference type="Proteomes" id="UP001059672"/>
    </source>
</evidence>
<keyword evidence="3" id="KW-1185">Reference proteome</keyword>
<proteinExistence type="predicted"/>
<feature type="signal peptide" evidence="1">
    <location>
        <begin position="1"/>
        <end position="25"/>
    </location>
</feature>
<organism evidence="2 3">
    <name type="scientific">Pseudomonas benzenivorans</name>
    <dbReference type="NCBI Taxonomy" id="556533"/>
    <lineage>
        <taxon>Bacteria</taxon>
        <taxon>Pseudomonadati</taxon>
        <taxon>Pseudomonadota</taxon>
        <taxon>Gammaproteobacteria</taxon>
        <taxon>Pseudomonadales</taxon>
        <taxon>Pseudomonadaceae</taxon>
        <taxon>Pseudomonas</taxon>
    </lineage>
</organism>
<accession>A0ABY5HA01</accession>
<protein>
    <submittedName>
        <fullName evidence="2">Uncharacterized protein</fullName>
    </submittedName>
</protein>
<keyword evidence="1" id="KW-0732">Signal</keyword>
<dbReference type="Proteomes" id="UP001059672">
    <property type="component" value="Chromosome"/>
</dbReference>
<evidence type="ECO:0000313" key="2">
    <source>
        <dbReference type="EMBL" id="UTW08677.1"/>
    </source>
</evidence>
<feature type="chain" id="PRO_5046879733" evidence="1">
    <location>
        <begin position="26"/>
        <end position="106"/>
    </location>
</feature>